<proteinExistence type="predicted"/>
<reference evidence="1" key="1">
    <citation type="submission" date="2014-11" db="EMBL/GenBank/DDBJ databases">
        <authorList>
            <person name="Amaro Gonzalez C."/>
        </authorList>
    </citation>
    <scope>NUCLEOTIDE SEQUENCE</scope>
</reference>
<evidence type="ECO:0000313" key="1">
    <source>
        <dbReference type="EMBL" id="JAH15325.1"/>
    </source>
</evidence>
<accession>A0A0E9QG80</accession>
<name>A0A0E9QG80_ANGAN</name>
<reference evidence="1" key="2">
    <citation type="journal article" date="2015" name="Fish Shellfish Immunol.">
        <title>Early steps in the European eel (Anguilla anguilla)-Vibrio vulnificus interaction in the gills: Role of the RtxA13 toxin.</title>
        <authorList>
            <person name="Callol A."/>
            <person name="Pajuelo D."/>
            <person name="Ebbesson L."/>
            <person name="Teles M."/>
            <person name="MacKenzie S."/>
            <person name="Amaro C."/>
        </authorList>
    </citation>
    <scope>NUCLEOTIDE SEQUENCE</scope>
</reference>
<organism evidence="1">
    <name type="scientific">Anguilla anguilla</name>
    <name type="common">European freshwater eel</name>
    <name type="synonym">Muraena anguilla</name>
    <dbReference type="NCBI Taxonomy" id="7936"/>
    <lineage>
        <taxon>Eukaryota</taxon>
        <taxon>Metazoa</taxon>
        <taxon>Chordata</taxon>
        <taxon>Craniata</taxon>
        <taxon>Vertebrata</taxon>
        <taxon>Euteleostomi</taxon>
        <taxon>Actinopterygii</taxon>
        <taxon>Neopterygii</taxon>
        <taxon>Teleostei</taxon>
        <taxon>Anguilliformes</taxon>
        <taxon>Anguillidae</taxon>
        <taxon>Anguilla</taxon>
    </lineage>
</organism>
<dbReference type="AlphaFoldDB" id="A0A0E9QG80"/>
<sequence>MEIRQTGLLYSKLFSFLLRITFSVDRSDLPSMVDFGGGGGGSF</sequence>
<protein>
    <submittedName>
        <fullName evidence="1">Uncharacterized protein</fullName>
    </submittedName>
</protein>
<dbReference type="EMBL" id="GBXM01093252">
    <property type="protein sequence ID" value="JAH15325.1"/>
    <property type="molecule type" value="Transcribed_RNA"/>
</dbReference>